<evidence type="ECO:0000256" key="2">
    <source>
        <dbReference type="ARBA" id="ARBA00012796"/>
    </source>
</evidence>
<organism evidence="10 11">
    <name type="scientific">Thalassiosira oceanica</name>
    <name type="common">Marine diatom</name>
    <dbReference type="NCBI Taxonomy" id="159749"/>
    <lineage>
        <taxon>Eukaryota</taxon>
        <taxon>Sar</taxon>
        <taxon>Stramenopiles</taxon>
        <taxon>Ochrophyta</taxon>
        <taxon>Bacillariophyta</taxon>
        <taxon>Coscinodiscophyceae</taxon>
        <taxon>Thalassiosirophycidae</taxon>
        <taxon>Thalassiosirales</taxon>
        <taxon>Thalassiosiraceae</taxon>
        <taxon>Thalassiosira</taxon>
    </lineage>
</organism>
<dbReference type="Proteomes" id="UP000266841">
    <property type="component" value="Unassembled WGS sequence"/>
</dbReference>
<proteinExistence type="predicted"/>
<gene>
    <name evidence="10" type="ORF">THAOC_07513</name>
</gene>
<evidence type="ECO:0000256" key="6">
    <source>
        <dbReference type="ARBA" id="ARBA00022694"/>
    </source>
</evidence>
<evidence type="ECO:0000256" key="3">
    <source>
        <dbReference type="ARBA" id="ARBA00022603"/>
    </source>
</evidence>
<dbReference type="OMA" id="RHEFANN"/>
<dbReference type="PROSITE" id="PS51620">
    <property type="entry name" value="SAM_TRM61"/>
    <property type="match status" value="1"/>
</dbReference>
<sequence>MDFGCELERTRGVMSRSGIRIVDETHFGEDEIDRKLCRAANEAAKDLFLGNENPSKPPRMLYDGANSPEEGCSKNKKARARNDVGSAKELEQQVTRYNEQCARIEAKLPLIDCKHFDEYHLPAGRELIKEGDLVVVFESFNDLNFVYAKKDAIFSNRNGHFKHNSFIGKPYGCKIRSNNNSGLGFLYLLRPTPELWARSLPHRTQIVHELDASMIVHYLNLCPNMTVCESGTGSGAMSHAIMRSIAPRGMLHTFEFNKVRADKAKKEFEEHGLGHLVQVHHRDVCGKKSLLLQKSGEKPGEAGDEPKAGGSRDDGPNESENNGVEEDDGTGGFLIGQAKAHAIFLDLPEPWLAVPHAAHTLCPNGRICSYSPCMEQTQRTCAALRRNGFHSLRTVEARLKEFYVASVELPVPPTDLPVVLSEEASSIEKVRLANGGVLTPNQLEERADLLGQKRKGDEQESELEPKKVLCARPFAQMRGHSAFLTFATR</sequence>
<evidence type="ECO:0000313" key="11">
    <source>
        <dbReference type="Proteomes" id="UP000266841"/>
    </source>
</evidence>
<keyword evidence="11" id="KW-1185">Reference proteome</keyword>
<evidence type="ECO:0000256" key="4">
    <source>
        <dbReference type="ARBA" id="ARBA00022679"/>
    </source>
</evidence>
<comment type="caution">
    <text evidence="10">The sequence shown here is derived from an EMBL/GenBank/DDBJ whole genome shotgun (WGS) entry which is preliminary data.</text>
</comment>
<keyword evidence="3" id="KW-0489">Methyltransferase</keyword>
<dbReference type="EMBL" id="AGNL01007674">
    <property type="protein sequence ID" value="EJK71082.1"/>
    <property type="molecule type" value="Genomic_DNA"/>
</dbReference>
<dbReference type="SUPFAM" id="SSF53335">
    <property type="entry name" value="S-adenosyl-L-methionine-dependent methyltransferases"/>
    <property type="match status" value="1"/>
</dbReference>
<name>K0TKA6_THAOC</name>
<dbReference type="Gene3D" id="3.10.330.20">
    <property type="match status" value="1"/>
</dbReference>
<evidence type="ECO:0000256" key="5">
    <source>
        <dbReference type="ARBA" id="ARBA00022691"/>
    </source>
</evidence>
<feature type="domain" description="tRNA (adenine(58)-N(1))-methyltransferase catalytic subunit TRM61 C-terminal" evidence="9">
    <location>
        <begin position="184"/>
        <end position="287"/>
    </location>
</feature>
<dbReference type="InterPro" id="IPR014816">
    <property type="entry name" value="tRNA_MeTrfase_Gcd14"/>
</dbReference>
<dbReference type="GO" id="GO:0031515">
    <property type="term" value="C:tRNA (m1A) methyltransferase complex"/>
    <property type="evidence" value="ECO:0007669"/>
    <property type="project" value="InterPro"/>
</dbReference>
<dbReference type="GO" id="GO:0030488">
    <property type="term" value="P:tRNA methylation"/>
    <property type="evidence" value="ECO:0007669"/>
    <property type="project" value="InterPro"/>
</dbReference>
<dbReference type="GO" id="GO:0160107">
    <property type="term" value="F:tRNA (adenine(58)-N1)-methyltransferase activity"/>
    <property type="evidence" value="ECO:0007669"/>
    <property type="project" value="UniProtKB-EC"/>
</dbReference>
<dbReference type="Gene3D" id="3.40.50.150">
    <property type="entry name" value="Vaccinia Virus protein VP39"/>
    <property type="match status" value="1"/>
</dbReference>
<comment type="subcellular location">
    <subcellularLocation>
        <location evidence="1">Nucleus</location>
    </subcellularLocation>
</comment>
<feature type="domain" description="tRNA (adenine(58)-N(1))-methyltransferase catalytic subunit TRM61 C-terminal" evidence="9">
    <location>
        <begin position="337"/>
        <end position="488"/>
    </location>
</feature>
<evidence type="ECO:0000313" key="10">
    <source>
        <dbReference type="EMBL" id="EJK71082.1"/>
    </source>
</evidence>
<keyword evidence="6" id="KW-0819">tRNA processing</keyword>
<dbReference type="PANTHER" id="PTHR12133">
    <property type="entry name" value="TRNA (ADENINE(58)-N(1))-METHYLTRANSFERASE"/>
    <property type="match status" value="1"/>
</dbReference>
<dbReference type="GO" id="GO:0005634">
    <property type="term" value="C:nucleus"/>
    <property type="evidence" value="ECO:0007669"/>
    <property type="project" value="UniProtKB-SubCell"/>
</dbReference>
<accession>K0TKA6</accession>
<dbReference type="EC" id="2.1.1.220" evidence="2"/>
<dbReference type="PANTHER" id="PTHR12133:SF2">
    <property type="entry name" value="TRNA (ADENINE(58)-N(1))-METHYLTRANSFERASE CATALYTIC SUBUNIT TRMT61A"/>
    <property type="match status" value="1"/>
</dbReference>
<keyword evidence="5" id="KW-0949">S-adenosyl-L-methionine</keyword>
<feature type="compositionally biased region" description="Basic and acidic residues" evidence="8">
    <location>
        <begin position="295"/>
        <end position="315"/>
    </location>
</feature>
<dbReference type="Pfam" id="PF08704">
    <property type="entry name" value="GCD14"/>
    <property type="match status" value="2"/>
</dbReference>
<protein>
    <recommendedName>
        <fullName evidence="2">tRNA (adenine(58)-N(1))-methyltransferase</fullName>
        <ecNumber evidence="2">2.1.1.220</ecNumber>
    </recommendedName>
</protein>
<dbReference type="AlphaFoldDB" id="K0TKA6"/>
<feature type="region of interest" description="Disordered" evidence="8">
    <location>
        <begin position="65"/>
        <end position="85"/>
    </location>
</feature>
<dbReference type="InterPro" id="IPR029063">
    <property type="entry name" value="SAM-dependent_MTases_sf"/>
</dbReference>
<reference evidence="10 11" key="1">
    <citation type="journal article" date="2012" name="Genome Biol.">
        <title>Genome and low-iron response of an oceanic diatom adapted to chronic iron limitation.</title>
        <authorList>
            <person name="Lommer M."/>
            <person name="Specht M."/>
            <person name="Roy A.S."/>
            <person name="Kraemer L."/>
            <person name="Andreson R."/>
            <person name="Gutowska M.A."/>
            <person name="Wolf J."/>
            <person name="Bergner S.V."/>
            <person name="Schilhabel M.B."/>
            <person name="Klostermeier U.C."/>
            <person name="Beiko R.G."/>
            <person name="Rosenstiel P."/>
            <person name="Hippler M."/>
            <person name="Laroche J."/>
        </authorList>
    </citation>
    <scope>NUCLEOTIDE SEQUENCE [LARGE SCALE GENOMIC DNA]</scope>
    <source>
        <strain evidence="10 11">CCMP1005</strain>
    </source>
</reference>
<keyword evidence="7" id="KW-0539">Nucleus</keyword>
<keyword evidence="4" id="KW-0808">Transferase</keyword>
<dbReference type="InterPro" id="IPR049470">
    <property type="entry name" value="TRM61_C"/>
</dbReference>
<evidence type="ECO:0000259" key="9">
    <source>
        <dbReference type="Pfam" id="PF08704"/>
    </source>
</evidence>
<dbReference type="eggNOG" id="KOG2915">
    <property type="taxonomic scope" value="Eukaryota"/>
</dbReference>
<evidence type="ECO:0000256" key="1">
    <source>
        <dbReference type="ARBA" id="ARBA00004123"/>
    </source>
</evidence>
<feature type="region of interest" description="Disordered" evidence="8">
    <location>
        <begin position="292"/>
        <end position="331"/>
    </location>
</feature>
<evidence type="ECO:0000256" key="7">
    <source>
        <dbReference type="ARBA" id="ARBA00023242"/>
    </source>
</evidence>
<evidence type="ECO:0000256" key="8">
    <source>
        <dbReference type="SAM" id="MobiDB-lite"/>
    </source>
</evidence>
<dbReference type="OrthoDB" id="1925287at2759"/>